<feature type="region of interest" description="Interaction with substrate tRNA" evidence="10">
    <location>
        <begin position="36"/>
        <end position="39"/>
    </location>
</feature>
<dbReference type="GO" id="GO:0005524">
    <property type="term" value="F:ATP binding"/>
    <property type="evidence" value="ECO:0007669"/>
    <property type="project" value="UniProtKB-UniRule"/>
</dbReference>
<comment type="cofactor">
    <cofactor evidence="1 10">
        <name>Mg(2+)</name>
        <dbReference type="ChEBI" id="CHEBI:18420"/>
    </cofactor>
</comment>
<evidence type="ECO:0000256" key="13">
    <source>
        <dbReference type="RuleBase" id="RU003785"/>
    </source>
</evidence>
<dbReference type="EC" id="2.5.1.75" evidence="10"/>
<comment type="function">
    <text evidence="2 10 12">Catalyzes the transfer of a dimethylallyl group onto the adenine at position 37 in tRNAs that read codons beginning with uridine, leading to the formation of N6-(dimethylallyl)adenosine (i(6)A).</text>
</comment>
<dbReference type="Pfam" id="PF01715">
    <property type="entry name" value="IPPT"/>
    <property type="match status" value="1"/>
</dbReference>
<evidence type="ECO:0000313" key="14">
    <source>
        <dbReference type="EMBL" id="AQT47140.1"/>
    </source>
</evidence>
<dbReference type="SUPFAM" id="SSF52540">
    <property type="entry name" value="P-loop containing nucleoside triphosphate hydrolases"/>
    <property type="match status" value="2"/>
</dbReference>
<name>A0A1U9MHE5_9HYPH</name>
<dbReference type="InterPro" id="IPR027417">
    <property type="entry name" value="P-loop_NTPase"/>
</dbReference>
<comment type="catalytic activity">
    <reaction evidence="9 10 11">
        <text>adenosine(37) in tRNA + dimethylallyl diphosphate = N(6)-dimethylallyladenosine(37) in tRNA + diphosphate</text>
        <dbReference type="Rhea" id="RHEA:26482"/>
        <dbReference type="Rhea" id="RHEA-COMP:10162"/>
        <dbReference type="Rhea" id="RHEA-COMP:10375"/>
        <dbReference type="ChEBI" id="CHEBI:33019"/>
        <dbReference type="ChEBI" id="CHEBI:57623"/>
        <dbReference type="ChEBI" id="CHEBI:74411"/>
        <dbReference type="ChEBI" id="CHEBI:74415"/>
        <dbReference type="EC" id="2.5.1.75"/>
    </reaction>
</comment>
<keyword evidence="7 10" id="KW-0067">ATP-binding</keyword>
<dbReference type="PANTHER" id="PTHR11088">
    <property type="entry name" value="TRNA DIMETHYLALLYLTRANSFERASE"/>
    <property type="match status" value="1"/>
</dbReference>
<dbReference type="HAMAP" id="MF_00185">
    <property type="entry name" value="IPP_trans"/>
    <property type="match status" value="1"/>
</dbReference>
<organism evidence="14 15">
    <name type="scientific">Bartonella choladocola</name>
    <dbReference type="NCBI Taxonomy" id="2750995"/>
    <lineage>
        <taxon>Bacteria</taxon>
        <taxon>Pseudomonadati</taxon>
        <taxon>Pseudomonadota</taxon>
        <taxon>Alphaproteobacteria</taxon>
        <taxon>Hyphomicrobiales</taxon>
        <taxon>Bartonellaceae</taxon>
        <taxon>Bartonella</taxon>
    </lineage>
</organism>
<evidence type="ECO:0000313" key="15">
    <source>
        <dbReference type="Proteomes" id="UP000189632"/>
    </source>
</evidence>
<evidence type="ECO:0000256" key="1">
    <source>
        <dbReference type="ARBA" id="ARBA00001946"/>
    </source>
</evidence>
<dbReference type="KEGG" id="bapi:BBC0122_010180"/>
<dbReference type="InterPro" id="IPR018022">
    <property type="entry name" value="IPT"/>
</dbReference>
<dbReference type="GO" id="GO:0052381">
    <property type="term" value="F:tRNA dimethylallyltransferase activity"/>
    <property type="evidence" value="ECO:0007669"/>
    <property type="project" value="UniProtKB-UniRule"/>
</dbReference>
<evidence type="ECO:0000256" key="4">
    <source>
        <dbReference type="ARBA" id="ARBA00022679"/>
    </source>
</evidence>
<comment type="similarity">
    <text evidence="3 10 13">Belongs to the IPP transferase family.</text>
</comment>
<feature type="binding site" evidence="10">
    <location>
        <begin position="13"/>
        <end position="18"/>
    </location>
    <ligand>
        <name>substrate</name>
    </ligand>
</feature>
<accession>A0A1U9MHE5</accession>
<keyword evidence="6 10" id="KW-0547">Nucleotide-binding</keyword>
<evidence type="ECO:0000256" key="8">
    <source>
        <dbReference type="ARBA" id="ARBA00022842"/>
    </source>
</evidence>
<feature type="region of interest" description="Interaction with substrate tRNA" evidence="10">
    <location>
        <begin position="157"/>
        <end position="161"/>
    </location>
</feature>
<dbReference type="Proteomes" id="UP000189632">
    <property type="component" value="Chromosome"/>
</dbReference>
<gene>
    <name evidence="10" type="primary">miaA</name>
    <name evidence="14" type="ORF">BBC0122_010180</name>
</gene>
<feature type="site" description="Interaction with substrate tRNA" evidence="10">
    <location>
        <position position="99"/>
    </location>
</feature>
<keyword evidence="8 10" id="KW-0460">Magnesium</keyword>
<keyword evidence="15" id="KW-1185">Reference proteome</keyword>
<evidence type="ECO:0000256" key="6">
    <source>
        <dbReference type="ARBA" id="ARBA00022741"/>
    </source>
</evidence>
<dbReference type="InterPro" id="IPR039657">
    <property type="entry name" value="Dimethylallyltransferase"/>
</dbReference>
<evidence type="ECO:0000256" key="11">
    <source>
        <dbReference type="RuleBase" id="RU003783"/>
    </source>
</evidence>
<protein>
    <recommendedName>
        <fullName evidence="10">tRNA dimethylallyltransferase</fullName>
        <ecNumber evidence="10">2.5.1.75</ecNumber>
    </recommendedName>
    <alternativeName>
        <fullName evidence="10">Dimethylallyl diphosphate:tRNA dimethylallyltransferase</fullName>
        <shortName evidence="10">DMAPP:tRNA dimethylallyltransferase</shortName>
        <shortName evidence="10">DMATase</shortName>
    </alternativeName>
    <alternativeName>
        <fullName evidence="10">Isopentenyl-diphosphate:tRNA isopentenyltransferase</fullName>
        <shortName evidence="10">IPP transferase</shortName>
        <shortName evidence="10">IPPT</shortName>
        <shortName evidence="10">IPTase</shortName>
    </alternativeName>
</protein>
<dbReference type="RefSeq" id="WP_077991933.1">
    <property type="nucleotide sequence ID" value="NZ_CP015625.1"/>
</dbReference>
<comment type="caution">
    <text evidence="10">Lacks conserved residue(s) required for the propagation of feature annotation.</text>
</comment>
<evidence type="ECO:0000256" key="3">
    <source>
        <dbReference type="ARBA" id="ARBA00005842"/>
    </source>
</evidence>
<feature type="site" description="Interaction with substrate tRNA" evidence="10">
    <location>
        <position position="121"/>
    </location>
</feature>
<evidence type="ECO:0000256" key="9">
    <source>
        <dbReference type="ARBA" id="ARBA00049563"/>
    </source>
</evidence>
<evidence type="ECO:0000256" key="5">
    <source>
        <dbReference type="ARBA" id="ARBA00022694"/>
    </source>
</evidence>
<dbReference type="Gene3D" id="1.10.20.140">
    <property type="match status" value="1"/>
</dbReference>
<dbReference type="PANTHER" id="PTHR11088:SF60">
    <property type="entry name" value="TRNA DIMETHYLALLYLTRANSFERASE"/>
    <property type="match status" value="1"/>
</dbReference>
<keyword evidence="5 10" id="KW-0819">tRNA processing</keyword>
<sequence>MKKRTITLIAGPTASGKSDFALKLAQENEAVIVNADSMQVYSVLDIITARPSREDMALIPHYLYGYIAPDEHYSTGKWLKDAIAILENIELPLIFVGGTGLYFKALTEGLAEIPDIPDCIREKWRDKLKNEGSLTLYKMLETIDEPVARRLSDRDGQRIIRALEVYEATGKTLSYWQSRKTRPAFENENVEKLLLLPDRNVVYERIEKRFDKMVENGALNEARALDKLGLAPSMPAMKAIGIPEFIDVLKGRKTIQAAIEEAKTNTRRYAKRQMTWFRHQLGDDWKKVP</sequence>
<dbReference type="GO" id="GO:0006400">
    <property type="term" value="P:tRNA modification"/>
    <property type="evidence" value="ECO:0007669"/>
    <property type="project" value="TreeGrafter"/>
</dbReference>
<dbReference type="EMBL" id="CP015625">
    <property type="protein sequence ID" value="AQT47140.1"/>
    <property type="molecule type" value="Genomic_DNA"/>
</dbReference>
<evidence type="ECO:0000256" key="10">
    <source>
        <dbReference type="HAMAP-Rule" id="MF_00185"/>
    </source>
</evidence>
<reference evidence="14 15" key="1">
    <citation type="submission" date="2016-11" db="EMBL/GenBank/DDBJ databases">
        <title>Comparative genomics of Bartonella apis.</title>
        <authorList>
            <person name="Engel P."/>
        </authorList>
    </citation>
    <scope>NUCLEOTIDE SEQUENCE [LARGE SCALE GENOMIC DNA]</scope>
    <source>
        <strain evidence="14 15">BBC0122</strain>
    </source>
</reference>
<dbReference type="Gene3D" id="3.40.50.300">
    <property type="entry name" value="P-loop containing nucleotide triphosphate hydrolases"/>
    <property type="match status" value="1"/>
</dbReference>
<dbReference type="AlphaFoldDB" id="A0A1U9MHE5"/>
<proteinExistence type="inferred from homology"/>
<comment type="subunit">
    <text evidence="10">Monomer.</text>
</comment>
<evidence type="ECO:0000256" key="12">
    <source>
        <dbReference type="RuleBase" id="RU003784"/>
    </source>
</evidence>
<keyword evidence="4 10" id="KW-0808">Transferase</keyword>
<dbReference type="NCBIfam" id="TIGR00174">
    <property type="entry name" value="miaA"/>
    <property type="match status" value="1"/>
</dbReference>
<dbReference type="OrthoDB" id="9776390at2"/>
<evidence type="ECO:0000256" key="2">
    <source>
        <dbReference type="ARBA" id="ARBA00003213"/>
    </source>
</evidence>
<evidence type="ECO:0000256" key="7">
    <source>
        <dbReference type="ARBA" id="ARBA00022840"/>
    </source>
</evidence>
<feature type="binding site" evidence="10">
    <location>
        <begin position="11"/>
        <end position="18"/>
    </location>
    <ligand>
        <name>ATP</name>
        <dbReference type="ChEBI" id="CHEBI:30616"/>
    </ligand>
</feature>